<dbReference type="InterPro" id="IPR003439">
    <property type="entry name" value="ABC_transporter-like_ATP-bd"/>
</dbReference>
<gene>
    <name evidence="11" type="primary">uup</name>
    <name evidence="14" type="ORF">DC083_03865</name>
</gene>
<feature type="compositionally biased region" description="Basic and acidic residues" evidence="12">
    <location>
        <begin position="534"/>
        <end position="556"/>
    </location>
</feature>
<evidence type="ECO:0000313" key="15">
    <source>
        <dbReference type="Proteomes" id="UP000245020"/>
    </source>
</evidence>
<dbReference type="Gene3D" id="1.10.287.380">
    <property type="entry name" value="Valyl-tRNA synthetase, C-terminal domain"/>
    <property type="match status" value="1"/>
</dbReference>
<name>A0A2U2AFZ5_9GAMM</name>
<dbReference type="FunFam" id="3.40.50.300:FF:000011">
    <property type="entry name" value="Putative ABC transporter ATP-binding component"/>
    <property type="match status" value="1"/>
</dbReference>
<evidence type="ECO:0000256" key="1">
    <source>
        <dbReference type="ARBA" id="ARBA00022490"/>
    </source>
</evidence>
<dbReference type="SMART" id="SM00382">
    <property type="entry name" value="AAA"/>
    <property type="match status" value="2"/>
</dbReference>
<evidence type="ECO:0000259" key="13">
    <source>
        <dbReference type="PROSITE" id="PS50893"/>
    </source>
</evidence>
<feature type="binding site" evidence="11">
    <location>
        <begin position="349"/>
        <end position="356"/>
    </location>
    <ligand>
        <name>ATP</name>
        <dbReference type="ChEBI" id="CHEBI:30616"/>
        <label>2</label>
    </ligand>
</feature>
<feature type="domain" description="ABC transporter" evidence="13">
    <location>
        <begin position="4"/>
        <end position="250"/>
    </location>
</feature>
<dbReference type="GO" id="GO:0006281">
    <property type="term" value="P:DNA repair"/>
    <property type="evidence" value="ECO:0007669"/>
    <property type="project" value="UniProtKB-KW"/>
</dbReference>
<keyword evidence="1 11" id="KW-0963">Cytoplasm</keyword>
<dbReference type="Proteomes" id="UP000245020">
    <property type="component" value="Unassembled WGS sequence"/>
</dbReference>
<dbReference type="PANTHER" id="PTHR42855">
    <property type="entry name" value="ABC TRANSPORTER ATP-BINDING SUBUNIT"/>
    <property type="match status" value="1"/>
</dbReference>
<dbReference type="GO" id="GO:0005737">
    <property type="term" value="C:cytoplasm"/>
    <property type="evidence" value="ECO:0007669"/>
    <property type="project" value="UniProtKB-SubCell"/>
</dbReference>
<dbReference type="InterPro" id="IPR032524">
    <property type="entry name" value="ABC_tran_C"/>
</dbReference>
<keyword evidence="11" id="KW-0175">Coiled coil</keyword>
<evidence type="ECO:0000256" key="11">
    <source>
        <dbReference type="HAMAP-Rule" id="MF_00848"/>
    </source>
</evidence>
<proteinExistence type="inferred from homology"/>
<comment type="subcellular location">
    <subcellularLocation>
        <location evidence="11">Cytoplasm</location>
    </subcellularLocation>
    <text evidence="11">Associates with ribosomes.</text>
</comment>
<comment type="caution">
    <text evidence="14">The sequence shown here is derived from an EMBL/GenBank/DDBJ whole genome shotgun (WGS) entry which is preliminary data.</text>
</comment>
<feature type="coiled-coil region" evidence="11">
    <location>
        <begin position="597"/>
        <end position="655"/>
    </location>
</feature>
<dbReference type="SUPFAM" id="SSF52540">
    <property type="entry name" value="P-loop containing nucleoside triphosphate hydrolases"/>
    <property type="match status" value="2"/>
</dbReference>
<dbReference type="PROSITE" id="PS50893">
    <property type="entry name" value="ABC_TRANSPORTER_2"/>
    <property type="match status" value="2"/>
</dbReference>
<dbReference type="HAMAP" id="MF_00848">
    <property type="entry name" value="Uup"/>
    <property type="match status" value="1"/>
</dbReference>
<feature type="binding site" evidence="11">
    <location>
        <begin position="36"/>
        <end position="43"/>
    </location>
    <ligand>
        <name>ATP</name>
        <dbReference type="ChEBI" id="CHEBI:30616"/>
        <label>1</label>
    </ligand>
</feature>
<keyword evidence="3 11" id="KW-0547">Nucleotide-binding</keyword>
<feature type="region of interest" description="Disordered" evidence="12">
    <location>
        <begin position="534"/>
        <end position="585"/>
    </location>
</feature>
<dbReference type="RefSeq" id="WP_109188934.1">
    <property type="nucleotide sequence ID" value="NZ_BMYA01000005.1"/>
</dbReference>
<dbReference type="GO" id="GO:0016887">
    <property type="term" value="F:ATP hydrolysis activity"/>
    <property type="evidence" value="ECO:0007669"/>
    <property type="project" value="UniProtKB-UniRule"/>
</dbReference>
<evidence type="ECO:0000256" key="9">
    <source>
        <dbReference type="ARBA" id="ARBA00049360"/>
    </source>
</evidence>
<evidence type="ECO:0000256" key="10">
    <source>
        <dbReference type="ARBA" id="ARBA00061478"/>
    </source>
</evidence>
<dbReference type="OrthoDB" id="9762051at2"/>
<comment type="similarity">
    <text evidence="10 11">Belongs to the ABC transporter superfamily. ABCF family. Uup subfamily.</text>
</comment>
<keyword evidence="8 11" id="KW-0234">DNA repair</keyword>
<keyword evidence="15" id="KW-1185">Reference proteome</keyword>
<evidence type="ECO:0000313" key="14">
    <source>
        <dbReference type="EMBL" id="PWD81581.1"/>
    </source>
</evidence>
<dbReference type="EC" id="3.6.1.-" evidence="11"/>
<dbReference type="InterPro" id="IPR043686">
    <property type="entry name" value="Uup"/>
</dbReference>
<sequence>MVLLRLQDISLSYGARPLLKEVNFAISKGERVCLVGRNGEGKSSLLRVVAKEVVPDDGEIIHNSDLKIAKLNQEIPENLNETVYEVVTSGLSNVGEKLQQYHQLIEAGENVDLDALGRLQQELDRLNAWTIDQRISEILTRLELDGEKQMSALSGGWIRRVLLAKVLVSDPDLILLDEPTNHLDIEMIEWLEKMLIELYQGALLFVSHDRHFLDKIATKIIELDRGHLTEYPGSYSDYQKFKAIELHNEEMERALFDKKLAEEEVWIRQGIKARRTRNEGRVRALKAMREERKERLDRQGKATLHHEEAKKSGKRVILAEDVYLTLGKKTLIKNFNFTLMRGDKVGIIGPNGAGKSTLVKLLLGDIIPDSGLVEQGTQLEIAYFDQLRAKLDLDATVVDNVGEGSDFIEINGKKRHVISWLQDFMFTPERARSPVNSLSGGERNRLLLAKLFAKPFNFLVMDEPTNDLDIETLELLEELVANYDGTLLLISHDRAFLDSVVTSVLVFEGEGRIEEYIGGYSDWQARVIAQEKAQQAKEKEAKGKGNDGKRVEEHKNSPQSSKSNNANIDNTASQTNNIKASAGKAKRKLSYKETRELESLPNEIAEIEQTIEELEKLVQSNSFYQENHQFQTEKLTELATQNQLLEQKYERWLELENNE</sequence>
<dbReference type="Pfam" id="PF16326">
    <property type="entry name" value="ABC_tran_CTD"/>
    <property type="match status" value="1"/>
</dbReference>
<keyword evidence="6 11" id="KW-0067">ATP-binding</keyword>
<evidence type="ECO:0000256" key="5">
    <source>
        <dbReference type="ARBA" id="ARBA00022801"/>
    </source>
</evidence>
<dbReference type="InterPro" id="IPR051309">
    <property type="entry name" value="ABCF_ATPase"/>
</dbReference>
<dbReference type="InterPro" id="IPR037118">
    <property type="entry name" value="Val-tRNA_synth_C_sf"/>
</dbReference>
<dbReference type="InterPro" id="IPR027417">
    <property type="entry name" value="P-loop_NTPase"/>
</dbReference>
<dbReference type="PROSITE" id="PS00211">
    <property type="entry name" value="ABC_TRANSPORTER_1"/>
    <property type="match status" value="2"/>
</dbReference>
<evidence type="ECO:0000256" key="8">
    <source>
        <dbReference type="ARBA" id="ARBA00023204"/>
    </source>
</evidence>
<dbReference type="GO" id="GO:0043022">
    <property type="term" value="F:ribosome binding"/>
    <property type="evidence" value="ECO:0007669"/>
    <property type="project" value="UniProtKB-UniRule"/>
</dbReference>
<evidence type="ECO:0000256" key="6">
    <source>
        <dbReference type="ARBA" id="ARBA00022840"/>
    </source>
</evidence>
<feature type="domain" description="ABC transporter" evidence="13">
    <location>
        <begin position="317"/>
        <end position="529"/>
    </location>
</feature>
<dbReference type="InterPro" id="IPR017871">
    <property type="entry name" value="ABC_transporter-like_CS"/>
</dbReference>
<evidence type="ECO:0000256" key="12">
    <source>
        <dbReference type="SAM" id="MobiDB-lite"/>
    </source>
</evidence>
<dbReference type="FunFam" id="3.40.50.300:FF:000309">
    <property type="entry name" value="ABC transporter ATP-binding protein"/>
    <property type="match status" value="1"/>
</dbReference>
<keyword evidence="7 11" id="KW-0238">DNA-binding</keyword>
<dbReference type="AlphaFoldDB" id="A0A2U2AFZ5"/>
<keyword evidence="2 11" id="KW-0677">Repeat</keyword>
<dbReference type="Pfam" id="PF00005">
    <property type="entry name" value="ABC_tran"/>
    <property type="match status" value="2"/>
</dbReference>
<evidence type="ECO:0000256" key="2">
    <source>
        <dbReference type="ARBA" id="ARBA00022737"/>
    </source>
</evidence>
<evidence type="ECO:0000256" key="7">
    <source>
        <dbReference type="ARBA" id="ARBA00023125"/>
    </source>
</evidence>
<comment type="function">
    <text evidence="11">Probably plays a role in ribosome assembly or function. May be involved in resolution of branched DNA intermediates that result from template switching in postreplication gaps. Binds DNA and has ATPase activity.</text>
</comment>
<organism evidence="14 15">
    <name type="scientific">Ignatzschineria ureiclastica</name>
    <dbReference type="NCBI Taxonomy" id="472582"/>
    <lineage>
        <taxon>Bacteria</taxon>
        <taxon>Pseudomonadati</taxon>
        <taxon>Pseudomonadota</taxon>
        <taxon>Gammaproteobacteria</taxon>
        <taxon>Cardiobacteriales</taxon>
        <taxon>Ignatzschineriaceae</taxon>
        <taxon>Ignatzschineria</taxon>
    </lineage>
</organism>
<dbReference type="GO" id="GO:0005524">
    <property type="term" value="F:ATP binding"/>
    <property type="evidence" value="ECO:0007669"/>
    <property type="project" value="UniProtKB-UniRule"/>
</dbReference>
<reference evidence="15" key="1">
    <citation type="submission" date="2018-05" db="EMBL/GenBank/DDBJ databases">
        <title>Ignatzschineria dubaiensis sp. nov., isolated from necrotic foot tissues of dromedaries (Camelus dromedarius) and associated maggots in Dubai, United Arab Emirates.</title>
        <authorList>
            <person name="Tsang C.C."/>
            <person name="Tang J.Y.M."/>
            <person name="Fong J.Y.H."/>
            <person name="Kinne J."/>
            <person name="Lee H.H."/>
            <person name="Joseph M."/>
            <person name="Jose S."/>
            <person name="Schuster R.K."/>
            <person name="Tang Y."/>
            <person name="Sivakumar S."/>
            <person name="Chen J.H.K."/>
            <person name="Teng J.L.L."/>
            <person name="Lau S.K.P."/>
            <person name="Wernery U."/>
            <person name="Woo P.C.Y."/>
        </authorList>
    </citation>
    <scope>NUCLEOTIDE SEQUENCE [LARGE SCALE GENOMIC DNA]</scope>
    <source>
        <strain evidence="15">KCTC 22644</strain>
    </source>
</reference>
<evidence type="ECO:0000256" key="3">
    <source>
        <dbReference type="ARBA" id="ARBA00022741"/>
    </source>
</evidence>
<dbReference type="InterPro" id="IPR003593">
    <property type="entry name" value="AAA+_ATPase"/>
</dbReference>
<evidence type="ECO:0000256" key="4">
    <source>
        <dbReference type="ARBA" id="ARBA00022763"/>
    </source>
</evidence>
<dbReference type="PANTHER" id="PTHR42855:SF1">
    <property type="entry name" value="ABC TRANSPORTER DOMAIN-CONTAINING PROTEIN"/>
    <property type="match status" value="1"/>
</dbReference>
<dbReference type="CDD" id="cd03221">
    <property type="entry name" value="ABCF_EF-3"/>
    <property type="match status" value="2"/>
</dbReference>
<comment type="catalytic activity">
    <reaction evidence="9 11">
        <text>ATP + H2O = ADP + phosphate + H(+)</text>
        <dbReference type="Rhea" id="RHEA:13065"/>
        <dbReference type="ChEBI" id="CHEBI:15377"/>
        <dbReference type="ChEBI" id="CHEBI:15378"/>
        <dbReference type="ChEBI" id="CHEBI:30616"/>
        <dbReference type="ChEBI" id="CHEBI:43474"/>
        <dbReference type="ChEBI" id="CHEBI:456216"/>
    </reaction>
</comment>
<keyword evidence="5 11" id="KW-0378">Hydrolase</keyword>
<accession>A0A2U2AFZ5</accession>
<dbReference type="Gene3D" id="3.40.50.300">
    <property type="entry name" value="P-loop containing nucleotide triphosphate hydrolases"/>
    <property type="match status" value="2"/>
</dbReference>
<dbReference type="EMBL" id="QEWQ01000002">
    <property type="protein sequence ID" value="PWD81581.1"/>
    <property type="molecule type" value="Genomic_DNA"/>
</dbReference>
<feature type="compositionally biased region" description="Polar residues" evidence="12">
    <location>
        <begin position="557"/>
        <end position="579"/>
    </location>
</feature>
<dbReference type="Pfam" id="PF12848">
    <property type="entry name" value="ABC_tran_Xtn"/>
    <property type="match status" value="1"/>
</dbReference>
<dbReference type="GO" id="GO:0003677">
    <property type="term" value="F:DNA binding"/>
    <property type="evidence" value="ECO:0007669"/>
    <property type="project" value="UniProtKB-UniRule"/>
</dbReference>
<dbReference type="InterPro" id="IPR032781">
    <property type="entry name" value="ABC_tran_Xtn"/>
</dbReference>
<protein>
    <recommendedName>
        <fullName evidence="11">ATP-binding protein Uup</fullName>
        <ecNumber evidence="11">3.6.1.-</ecNumber>
    </recommendedName>
</protein>
<keyword evidence="4 11" id="KW-0227">DNA damage</keyword>